<dbReference type="OrthoDB" id="9795402at2"/>
<feature type="domain" description="YgjP-like metallopeptidase" evidence="1">
    <location>
        <begin position="24"/>
        <end position="216"/>
    </location>
</feature>
<evidence type="ECO:0000313" key="2">
    <source>
        <dbReference type="EMBL" id="SOH94728.1"/>
    </source>
</evidence>
<dbReference type="Proteomes" id="UP000220034">
    <property type="component" value="Unassembled WGS sequence"/>
</dbReference>
<dbReference type="PANTHER" id="PTHR30399">
    <property type="entry name" value="UNCHARACTERIZED PROTEIN YGJP"/>
    <property type="match status" value="1"/>
</dbReference>
<dbReference type="CDD" id="cd07344">
    <property type="entry name" value="M48_yhfN_like"/>
    <property type="match status" value="1"/>
</dbReference>
<evidence type="ECO:0000259" key="1">
    <source>
        <dbReference type="Pfam" id="PF01863"/>
    </source>
</evidence>
<evidence type="ECO:0000313" key="3">
    <source>
        <dbReference type="Proteomes" id="UP000220034"/>
    </source>
</evidence>
<dbReference type="Gene3D" id="3.30.2010.10">
    <property type="entry name" value="Metalloproteases ('zincins'), catalytic domain"/>
    <property type="match status" value="1"/>
</dbReference>
<name>A0A2C9CU18_9RHOB</name>
<dbReference type="InterPro" id="IPR053136">
    <property type="entry name" value="UTP_pyrophosphatase-like"/>
</dbReference>
<protein>
    <recommendedName>
        <fullName evidence="1">YgjP-like metallopeptidase domain-containing protein</fullName>
    </recommendedName>
</protein>
<dbReference type="RefSeq" id="WP_097930594.1">
    <property type="nucleotide sequence ID" value="NZ_OCTN01000005.1"/>
</dbReference>
<organism evidence="2 3">
    <name type="scientific">Pontivivens marinum</name>
    <dbReference type="NCBI Taxonomy" id="1690039"/>
    <lineage>
        <taxon>Bacteria</taxon>
        <taxon>Pseudomonadati</taxon>
        <taxon>Pseudomonadota</taxon>
        <taxon>Alphaproteobacteria</taxon>
        <taxon>Rhodobacterales</taxon>
        <taxon>Paracoccaceae</taxon>
        <taxon>Pontivivens</taxon>
    </lineage>
</organism>
<gene>
    <name evidence="2" type="ORF">SAMN06273572_105151</name>
</gene>
<dbReference type="InterPro" id="IPR002725">
    <property type="entry name" value="YgjP-like_metallopeptidase"/>
</dbReference>
<dbReference type="Pfam" id="PF01863">
    <property type="entry name" value="YgjP-like"/>
    <property type="match status" value="1"/>
</dbReference>
<sequence>MSELRRIGSPPITVVLRRSAQARQLTLRVPFIGGDPVLTAPRRVADKAIDGFLMEREDWLRAALARTPQPVPIAEGTVIPVEGNLHKVQLSKRRGIAAAQGVLHAPLGNPGGALSAWLRGLARDRLATATVHYAAQLGVPSGKLTLRDPRSRWGSCTSDGNLMFSWRLIMAPMQVLDYVAAHEVAHLIEMNHSADFWTIVDRLKPGWQEQRTWLRTDGADLHRYRFDA</sequence>
<dbReference type="PANTHER" id="PTHR30399:SF1">
    <property type="entry name" value="UTP PYROPHOSPHATASE"/>
    <property type="match status" value="1"/>
</dbReference>
<accession>A0A2C9CU18</accession>
<reference evidence="3" key="1">
    <citation type="submission" date="2017-09" db="EMBL/GenBank/DDBJ databases">
        <authorList>
            <person name="Varghese N."/>
            <person name="Submissions S."/>
        </authorList>
    </citation>
    <scope>NUCLEOTIDE SEQUENCE [LARGE SCALE GENOMIC DNA]</scope>
    <source>
        <strain evidence="3">C7</strain>
    </source>
</reference>
<keyword evidence="3" id="KW-1185">Reference proteome</keyword>
<dbReference type="EMBL" id="OCTN01000005">
    <property type="protein sequence ID" value="SOH94728.1"/>
    <property type="molecule type" value="Genomic_DNA"/>
</dbReference>
<dbReference type="AlphaFoldDB" id="A0A2C9CU18"/>
<proteinExistence type="predicted"/>